<feature type="transmembrane region" description="Helical" evidence="1">
    <location>
        <begin position="125"/>
        <end position="144"/>
    </location>
</feature>
<name>I4B9D3_TURPD</name>
<dbReference type="Proteomes" id="UP000006048">
    <property type="component" value="Chromosome"/>
</dbReference>
<dbReference type="Pfam" id="PF00884">
    <property type="entry name" value="Sulfatase"/>
    <property type="match status" value="1"/>
</dbReference>
<proteinExistence type="predicted"/>
<evidence type="ECO:0000256" key="1">
    <source>
        <dbReference type="SAM" id="Phobius"/>
    </source>
</evidence>
<dbReference type="EMBL" id="CP002959">
    <property type="protein sequence ID" value="AFM13890.1"/>
    <property type="molecule type" value="Genomic_DNA"/>
</dbReference>
<dbReference type="KEGG" id="tpx:Turpa_3251"/>
<dbReference type="HOGENOM" id="CLU_434088_0_0_12"/>
<dbReference type="STRING" id="869212.Turpa_3251"/>
<organism evidence="3 4">
    <name type="scientific">Turneriella parva (strain ATCC BAA-1111 / DSM 21527 / NCTC 11395 / H)</name>
    <name type="common">Leptospira parva</name>
    <dbReference type="NCBI Taxonomy" id="869212"/>
    <lineage>
        <taxon>Bacteria</taxon>
        <taxon>Pseudomonadati</taxon>
        <taxon>Spirochaetota</taxon>
        <taxon>Spirochaetia</taxon>
        <taxon>Leptospirales</taxon>
        <taxon>Leptospiraceae</taxon>
        <taxon>Turneriella</taxon>
    </lineage>
</organism>
<evidence type="ECO:0000313" key="3">
    <source>
        <dbReference type="EMBL" id="AFM13890.1"/>
    </source>
</evidence>
<keyword evidence="1" id="KW-1133">Transmembrane helix</keyword>
<dbReference type="InterPro" id="IPR017850">
    <property type="entry name" value="Alkaline_phosphatase_core_sf"/>
</dbReference>
<dbReference type="OrthoDB" id="312425at2"/>
<reference evidence="3 4" key="1">
    <citation type="submission" date="2012-06" db="EMBL/GenBank/DDBJ databases">
        <title>The complete chromosome of genome of Turneriella parva DSM 21527.</title>
        <authorList>
            <consortium name="US DOE Joint Genome Institute (JGI-PGF)"/>
            <person name="Lucas S."/>
            <person name="Han J."/>
            <person name="Lapidus A."/>
            <person name="Bruce D."/>
            <person name="Goodwin L."/>
            <person name="Pitluck S."/>
            <person name="Peters L."/>
            <person name="Kyrpides N."/>
            <person name="Mavromatis K."/>
            <person name="Ivanova N."/>
            <person name="Mikhailova N."/>
            <person name="Chertkov O."/>
            <person name="Detter J.C."/>
            <person name="Tapia R."/>
            <person name="Han C."/>
            <person name="Land M."/>
            <person name="Hauser L."/>
            <person name="Markowitz V."/>
            <person name="Cheng J.-F."/>
            <person name="Hugenholtz P."/>
            <person name="Woyke T."/>
            <person name="Wu D."/>
            <person name="Gronow S."/>
            <person name="Wellnitz S."/>
            <person name="Brambilla E."/>
            <person name="Klenk H.-P."/>
            <person name="Eisen J.A."/>
        </authorList>
    </citation>
    <scope>NUCLEOTIDE SEQUENCE [LARGE SCALE GENOMIC DNA]</scope>
    <source>
        <strain evidence="4">ATCC BAA-1111 / DSM 21527 / NCTC 11395 / H</strain>
    </source>
</reference>
<sequence>MSFAIRTFALLFFWHLCWRFVFSGVIRQSGFASDGWAFFKNGFVSDLVFVTILTGALLLIDRWSKRAGRFASYLLFGTLVLGFIFVTGYFQIFEKPAEFATVGAGLGTIAAEFFHSALKEISPEIATFAVGLLLSWALIIARHHSRRLGLHFGGAALALPVIAILVSHNLMIFPEAPTREAARWQGSEHTNPFVYALLKSYSRKKVDAPPQEAVAAAGELWRSRSVLDSAEIPATQVKRKHYNVIFYIMESTSSKYTSMVVKGKQVMPVFQNLRKQAFVTRRHYSQFPLSVNARYNALMSAYNPPNKNWLPMSEPNFPAPTVFEVFKDAGYRTAVLHTASLDNWSYRDFLKNRRIDYQADMVTLAGPGVVKTSGFSIDDRAYIAPAMKFIADSKEKPWFITFIPVMPHHPYTIPFAEYELYSPAEIEATPSRSERLLKEYLNGLHYADATLGELVRALENANQLDDTLLCIFADHGEAFYQHAGNYLHALQLYEENVAIPFIIYNRKLFAEKKVYPGISRNIDVAPTALDLAGIKAPPSFMGVSLVRAHRPNLAYFHTDWENDISGLRDGNFKYIYRATENREELYDLAADPDEKHDLITKRFDIAAKLRSEALKARQTQRDWYMKYRGR</sequence>
<dbReference type="AlphaFoldDB" id="I4B9D3"/>
<keyword evidence="4" id="KW-1185">Reference proteome</keyword>
<feature type="transmembrane region" description="Helical" evidence="1">
    <location>
        <begin position="72"/>
        <end position="93"/>
    </location>
</feature>
<dbReference type="Gene3D" id="3.40.720.10">
    <property type="entry name" value="Alkaline Phosphatase, subunit A"/>
    <property type="match status" value="1"/>
</dbReference>
<dbReference type="InterPro" id="IPR000917">
    <property type="entry name" value="Sulfatase_N"/>
</dbReference>
<dbReference type="CDD" id="cd16015">
    <property type="entry name" value="LTA_synthase"/>
    <property type="match status" value="1"/>
</dbReference>
<evidence type="ECO:0000259" key="2">
    <source>
        <dbReference type="Pfam" id="PF00884"/>
    </source>
</evidence>
<feature type="transmembrane region" description="Helical" evidence="1">
    <location>
        <begin position="39"/>
        <end position="60"/>
    </location>
</feature>
<feature type="domain" description="Sulfatase N-terminal" evidence="2">
    <location>
        <begin position="243"/>
        <end position="534"/>
    </location>
</feature>
<keyword evidence="1" id="KW-0812">Transmembrane</keyword>
<dbReference type="SUPFAM" id="SSF53649">
    <property type="entry name" value="Alkaline phosphatase-like"/>
    <property type="match status" value="1"/>
</dbReference>
<evidence type="ECO:0000313" key="4">
    <source>
        <dbReference type="Proteomes" id="UP000006048"/>
    </source>
</evidence>
<dbReference type="PANTHER" id="PTHR43751:SF3">
    <property type="entry name" value="SULFATASE N-TERMINAL DOMAIN-CONTAINING PROTEIN"/>
    <property type="match status" value="1"/>
</dbReference>
<accession>I4B9D3</accession>
<keyword evidence="1" id="KW-0472">Membrane</keyword>
<dbReference type="RefSeq" id="WP_014804390.1">
    <property type="nucleotide sequence ID" value="NC_018020.1"/>
</dbReference>
<dbReference type="PANTHER" id="PTHR43751">
    <property type="entry name" value="SULFATASE"/>
    <property type="match status" value="1"/>
</dbReference>
<feature type="transmembrane region" description="Helical" evidence="1">
    <location>
        <begin position="150"/>
        <end position="173"/>
    </location>
</feature>
<dbReference type="Gene3D" id="3.30.1120.10">
    <property type="match status" value="1"/>
</dbReference>
<dbReference type="InterPro" id="IPR052701">
    <property type="entry name" value="GAG_Ulvan_Degrading_Sulfatases"/>
</dbReference>
<gene>
    <name evidence="3" type="ordered locus">Turpa_3251</name>
</gene>
<protein>
    <submittedName>
        <fullName evidence="3">Sulfatase</fullName>
    </submittedName>
</protein>